<comment type="caution">
    <text evidence="5">The sequence shown here is derived from an EMBL/GenBank/DDBJ whole genome shotgun (WGS) entry which is preliminary data.</text>
</comment>
<reference evidence="5 6" key="1">
    <citation type="submission" date="2019-03" db="EMBL/GenBank/DDBJ databases">
        <title>Genomic Encyclopedia of Archaeal and Bacterial Type Strains, Phase II (KMG-II): from individual species to whole genera.</title>
        <authorList>
            <person name="Goeker M."/>
        </authorList>
    </citation>
    <scope>NUCLEOTIDE SEQUENCE [LARGE SCALE GENOMIC DNA]</scope>
    <source>
        <strain evidence="5 6">DSM 22554</strain>
    </source>
</reference>
<dbReference type="SUPFAM" id="SSF51395">
    <property type="entry name" value="FMN-linked oxidoreductases"/>
    <property type="match status" value="1"/>
</dbReference>
<comment type="cofactor">
    <cofactor evidence="1">
        <name>FMN</name>
        <dbReference type="ChEBI" id="CHEBI:58210"/>
    </cofactor>
</comment>
<dbReference type="OrthoDB" id="9772736at2"/>
<accession>A0A4R1LR21</accession>
<dbReference type="Proteomes" id="UP000294616">
    <property type="component" value="Unassembled WGS sequence"/>
</dbReference>
<dbReference type="PANTHER" id="PTHR22893">
    <property type="entry name" value="NADH OXIDOREDUCTASE-RELATED"/>
    <property type="match status" value="1"/>
</dbReference>
<evidence type="ECO:0000256" key="3">
    <source>
        <dbReference type="ARBA" id="ARBA00023002"/>
    </source>
</evidence>
<keyword evidence="3" id="KW-0560">Oxidoreductase</keyword>
<dbReference type="CDD" id="cd02933">
    <property type="entry name" value="OYE_like_FMN"/>
    <property type="match status" value="1"/>
</dbReference>
<dbReference type="InterPro" id="IPR013785">
    <property type="entry name" value="Aldolase_TIM"/>
</dbReference>
<dbReference type="RefSeq" id="WP_132225710.1">
    <property type="nucleotide sequence ID" value="NZ_SMGO01000003.1"/>
</dbReference>
<keyword evidence="6" id="KW-1185">Reference proteome</keyword>
<dbReference type="Pfam" id="PF00724">
    <property type="entry name" value="Oxidored_FMN"/>
    <property type="match status" value="1"/>
</dbReference>
<dbReference type="AlphaFoldDB" id="A0A4R1LR21"/>
<comment type="similarity">
    <text evidence="2">Belongs to the NADH:flavin oxidoreductase/NADH oxidase family.</text>
</comment>
<proteinExistence type="inferred from homology"/>
<dbReference type="Gene3D" id="3.20.20.70">
    <property type="entry name" value="Aldolase class I"/>
    <property type="match status" value="1"/>
</dbReference>
<dbReference type="InterPro" id="IPR001155">
    <property type="entry name" value="OxRdtase_FMN_N"/>
</dbReference>
<feature type="domain" description="NADH:flavin oxidoreductase/NADH oxidase N-terminal" evidence="4">
    <location>
        <begin position="4"/>
        <end position="330"/>
    </location>
</feature>
<evidence type="ECO:0000313" key="5">
    <source>
        <dbReference type="EMBL" id="TCK80947.1"/>
    </source>
</evidence>
<name>A0A4R1LR21_9SPHI</name>
<dbReference type="GO" id="GO:0016628">
    <property type="term" value="F:oxidoreductase activity, acting on the CH-CH group of donors, NAD or NADP as acceptor"/>
    <property type="evidence" value="ECO:0007669"/>
    <property type="project" value="UniProtKB-ARBA"/>
</dbReference>
<gene>
    <name evidence="5" type="ORF">C8N28_2705</name>
</gene>
<organism evidence="5 6">
    <name type="scientific">Albibacterium bauzanense</name>
    <dbReference type="NCBI Taxonomy" id="653929"/>
    <lineage>
        <taxon>Bacteria</taxon>
        <taxon>Pseudomonadati</taxon>
        <taxon>Bacteroidota</taxon>
        <taxon>Sphingobacteriia</taxon>
        <taxon>Sphingobacteriales</taxon>
        <taxon>Sphingobacteriaceae</taxon>
        <taxon>Albibacterium</taxon>
    </lineage>
</organism>
<evidence type="ECO:0000313" key="6">
    <source>
        <dbReference type="Proteomes" id="UP000294616"/>
    </source>
</evidence>
<dbReference type="EMBL" id="SMGO01000003">
    <property type="protein sequence ID" value="TCK80947.1"/>
    <property type="molecule type" value="Genomic_DNA"/>
</dbReference>
<evidence type="ECO:0000256" key="1">
    <source>
        <dbReference type="ARBA" id="ARBA00001917"/>
    </source>
</evidence>
<dbReference type="InterPro" id="IPR045247">
    <property type="entry name" value="Oye-like"/>
</dbReference>
<evidence type="ECO:0000256" key="2">
    <source>
        <dbReference type="ARBA" id="ARBA00005979"/>
    </source>
</evidence>
<dbReference type="FunFam" id="3.20.20.70:FF:000059">
    <property type="entry name" value="N-ethylmaleimide reductase, FMN-linked"/>
    <property type="match status" value="1"/>
</dbReference>
<evidence type="ECO:0000259" key="4">
    <source>
        <dbReference type="Pfam" id="PF00724"/>
    </source>
</evidence>
<protein>
    <submittedName>
        <fullName evidence="5">N-ethylmaleimide reductase</fullName>
    </submittedName>
</protein>
<dbReference type="GO" id="GO:0005829">
    <property type="term" value="C:cytosol"/>
    <property type="evidence" value="ECO:0007669"/>
    <property type="project" value="UniProtKB-ARBA"/>
</dbReference>
<sequence length="353" mass="37854">MNKILKPYTKGGLSLKNHLVMAPMTRSRAIDNIPNALMAEYYSQRSGAGLIITEGTAPAPEGLGYARIPGVFSQAQIEGWKKVTEAVHKNGTKIFLQLMHSGRIGHKDNLPAGVDLVGPSAIKAAGEIFTDTSGMQDHSEPVALTTEGVREVMAGYVKAAKNAIEAGFDGVELHGANGYLIEQFLNPNVNTRTDEFGGSVEGRAKFAIEIAKSVVAAIGKEKVGIRFSPYSTLGDLQPYDEAHETYAYLARELDEIGIAYVHIGFGAQMPQDTLDAIRSSFKGTIIQCNGFTPSSAEAALDNGFADIVAFGRSFLANPDLDKRIAVGAELNEPDYTSLYTADAKGYTDYPVLV</sequence>
<dbReference type="GO" id="GO:0010181">
    <property type="term" value="F:FMN binding"/>
    <property type="evidence" value="ECO:0007669"/>
    <property type="project" value="InterPro"/>
</dbReference>
<dbReference type="PANTHER" id="PTHR22893:SF91">
    <property type="entry name" value="NADPH DEHYDROGENASE 2-RELATED"/>
    <property type="match status" value="1"/>
</dbReference>